<reference evidence="4 5" key="1">
    <citation type="submission" date="2020-02" db="EMBL/GenBank/DDBJ databases">
        <authorList>
            <person name="Yang Z."/>
        </authorList>
    </citation>
    <scope>NUCLEOTIDE SEQUENCE [LARGE SCALE GENOMIC DNA]</scope>
    <source>
        <strain evidence="4 5">HX-7-9</strain>
    </source>
</reference>
<keyword evidence="5" id="KW-1185">Reference proteome</keyword>
<dbReference type="RefSeq" id="WP_163316948.1">
    <property type="nucleotide sequence ID" value="NZ_JAAGAA010000012.1"/>
</dbReference>
<comment type="pathway">
    <text evidence="1">Cofactor biosynthesis; thiamine diphosphate biosynthesis.</text>
</comment>
<dbReference type="SUPFAM" id="SSF51391">
    <property type="entry name" value="Thiamin phosphate synthase"/>
    <property type="match status" value="1"/>
</dbReference>
<dbReference type="InterPro" id="IPR022998">
    <property type="entry name" value="ThiamineP_synth_TenI"/>
</dbReference>
<proteinExistence type="predicted"/>
<accession>A0A6B2KUA0</accession>
<name>A0A6B2KUA0_9NEIS</name>
<evidence type="ECO:0000259" key="3">
    <source>
        <dbReference type="Pfam" id="PF02581"/>
    </source>
</evidence>
<dbReference type="PANTHER" id="PTHR20857:SF15">
    <property type="entry name" value="THIAMINE-PHOSPHATE SYNTHASE"/>
    <property type="match status" value="1"/>
</dbReference>
<dbReference type="Gene3D" id="3.20.20.70">
    <property type="entry name" value="Aldolase class I"/>
    <property type="match status" value="1"/>
</dbReference>
<sequence length="321" mass="33431">MQITTDEVLARACAERGEAYWLIDAHAGVDRLCTREVGGVLVGHRGAPLPVLTEAWQRAVAAGHGDADAVVLASLAVRGCLPWLGLGDALPWACEGVRFAPFDAPSPLYGIVPDLAALDEVLSAGLRLVQLRAKRPLESGELARATALALQHGAQLWVNDDHAAVLGDEGGMAGLHLGQEDLAALPAAAVRALRARAATQRLGLSSHCPWELARAAGCAPSYIACGPVNPTTTKDMPWRAQGLDNLAWWVEASPAPIVAIGGLLDERDVGWAMGAGPAAVCVVRGLQLGRSQLASRVSRLAGAAQGVTPGFRAPAWPRPAI</sequence>
<gene>
    <name evidence="4" type="ORF">GZH52_13115</name>
</gene>
<dbReference type="Pfam" id="PF02581">
    <property type="entry name" value="TMP-TENI"/>
    <property type="match status" value="1"/>
</dbReference>
<dbReference type="GO" id="GO:0009228">
    <property type="term" value="P:thiamine biosynthetic process"/>
    <property type="evidence" value="ECO:0007669"/>
    <property type="project" value="UniProtKB-KW"/>
</dbReference>
<dbReference type="PANTHER" id="PTHR20857">
    <property type="entry name" value="THIAMINE-PHOSPHATE PYROPHOSPHORYLASE"/>
    <property type="match status" value="1"/>
</dbReference>
<dbReference type="AlphaFoldDB" id="A0A6B2KUA0"/>
<dbReference type="Proteomes" id="UP000482578">
    <property type="component" value="Unassembled WGS sequence"/>
</dbReference>
<dbReference type="InterPro" id="IPR036206">
    <property type="entry name" value="ThiamineP_synth_sf"/>
</dbReference>
<evidence type="ECO:0000313" key="4">
    <source>
        <dbReference type="EMBL" id="NDV13721.1"/>
    </source>
</evidence>
<dbReference type="CDD" id="cd00564">
    <property type="entry name" value="TMP_TenI"/>
    <property type="match status" value="1"/>
</dbReference>
<dbReference type="GO" id="GO:0005737">
    <property type="term" value="C:cytoplasm"/>
    <property type="evidence" value="ECO:0007669"/>
    <property type="project" value="TreeGrafter"/>
</dbReference>
<dbReference type="EMBL" id="JAAGAA010000012">
    <property type="protein sequence ID" value="NDV13721.1"/>
    <property type="molecule type" value="Genomic_DNA"/>
</dbReference>
<evidence type="ECO:0000256" key="1">
    <source>
        <dbReference type="ARBA" id="ARBA00004948"/>
    </source>
</evidence>
<evidence type="ECO:0000256" key="2">
    <source>
        <dbReference type="ARBA" id="ARBA00022977"/>
    </source>
</evidence>
<feature type="domain" description="Thiamine phosphate synthase/TenI" evidence="3">
    <location>
        <begin position="115"/>
        <end position="285"/>
    </location>
</feature>
<organism evidence="4 5">
    <name type="scientific">Crenobacter caeni</name>
    <dbReference type="NCBI Taxonomy" id="2705474"/>
    <lineage>
        <taxon>Bacteria</taxon>
        <taxon>Pseudomonadati</taxon>
        <taxon>Pseudomonadota</taxon>
        <taxon>Betaproteobacteria</taxon>
        <taxon>Neisseriales</taxon>
        <taxon>Neisseriaceae</taxon>
        <taxon>Crenobacter</taxon>
    </lineage>
</organism>
<keyword evidence="2" id="KW-0784">Thiamine biosynthesis</keyword>
<dbReference type="GO" id="GO:0004789">
    <property type="term" value="F:thiamine-phosphate diphosphorylase activity"/>
    <property type="evidence" value="ECO:0007669"/>
    <property type="project" value="TreeGrafter"/>
</dbReference>
<evidence type="ECO:0000313" key="5">
    <source>
        <dbReference type="Proteomes" id="UP000482578"/>
    </source>
</evidence>
<comment type="caution">
    <text evidence="4">The sequence shown here is derived from an EMBL/GenBank/DDBJ whole genome shotgun (WGS) entry which is preliminary data.</text>
</comment>
<protein>
    <submittedName>
        <fullName evidence="4">Thiamine phosphate synthase</fullName>
    </submittedName>
</protein>
<dbReference type="InterPro" id="IPR013785">
    <property type="entry name" value="Aldolase_TIM"/>
</dbReference>